<evidence type="ECO:0000256" key="1">
    <source>
        <dbReference type="SAM" id="MobiDB-lite"/>
    </source>
</evidence>
<evidence type="ECO:0000313" key="2">
    <source>
        <dbReference type="EMBL" id="EGR29433.1"/>
    </source>
</evidence>
<dbReference type="OrthoDB" id="289416at2759"/>
<name>G0QZD0_ICHMU</name>
<gene>
    <name evidence="2" type="ORF">IMG5_155830</name>
</gene>
<feature type="compositionally biased region" description="Low complexity" evidence="1">
    <location>
        <begin position="575"/>
        <end position="586"/>
    </location>
</feature>
<dbReference type="PANTHER" id="PTHR33820">
    <property type="entry name" value="COILED-COIL DOMAIN-CONTAINING PROTEIN 17"/>
    <property type="match status" value="1"/>
</dbReference>
<dbReference type="PANTHER" id="PTHR33820:SF2">
    <property type="entry name" value="COILED-COIL DOMAIN-CONTAINING PROTEIN 17"/>
    <property type="match status" value="1"/>
</dbReference>
<dbReference type="Proteomes" id="UP000008983">
    <property type="component" value="Unassembled WGS sequence"/>
</dbReference>
<feature type="region of interest" description="Disordered" evidence="1">
    <location>
        <begin position="575"/>
        <end position="606"/>
    </location>
</feature>
<keyword evidence="3" id="KW-1185">Reference proteome</keyword>
<evidence type="ECO:0000313" key="3">
    <source>
        <dbReference type="Proteomes" id="UP000008983"/>
    </source>
</evidence>
<dbReference type="InterPro" id="IPR038800">
    <property type="entry name" value="CCDC17"/>
</dbReference>
<reference evidence="2 3" key="1">
    <citation type="submission" date="2011-07" db="EMBL/GenBank/DDBJ databases">
        <authorList>
            <person name="Coyne R."/>
            <person name="Brami D."/>
            <person name="Johnson J."/>
            <person name="Hostetler J."/>
            <person name="Hannick L."/>
            <person name="Clark T."/>
            <person name="Cassidy-Hanley D."/>
            <person name="Inman J."/>
        </authorList>
    </citation>
    <scope>NUCLEOTIDE SEQUENCE [LARGE SCALE GENOMIC DNA]</scope>
    <source>
        <strain evidence="2 3">G5</strain>
    </source>
</reference>
<dbReference type="eggNOG" id="ENOG502QZQR">
    <property type="taxonomic scope" value="Eukaryota"/>
</dbReference>
<feature type="compositionally biased region" description="Polar residues" evidence="1">
    <location>
        <begin position="346"/>
        <end position="359"/>
    </location>
</feature>
<proteinExistence type="predicted"/>
<accession>G0QZD0</accession>
<feature type="region of interest" description="Disordered" evidence="1">
    <location>
        <begin position="346"/>
        <end position="372"/>
    </location>
</feature>
<dbReference type="GeneID" id="14905534"/>
<dbReference type="RefSeq" id="XP_004030669.1">
    <property type="nucleotide sequence ID" value="XM_004030621.1"/>
</dbReference>
<sequence length="1203" mass="141546">MDHGENPFSIFTQQQEFLLQNEVRCVDLDEEERILANLAKEEVDQLRILSRIPIGTELYRFKMEQYKELSTLKSEMEKIANEQKLQRLRREFEYQRREEDRQYDNEKWNDDQRKWIIAQRIRKDMGPTVGLKQYDQNDGLVIHWDYILGLPKRNNFAQVVFGVFNNGDTLYTPKIVDAKDCEVESAETVRCIIGDSHQVFDIPPSTDALLIMEVQLPFSKKKGDNTNKTESLGWTQLDLFDLKKELKRGKFKCPIYYPPTDQNITIEDIRHLEPIPGTWIYLRIAYPNDDDFSKQKSRYPDHTMHEYIIPRIHLRNDLGYRQQQKIQYTMPNQDQMLQNISYPDQSYRNYQEPQPQSNGYYDVPRPSDDKQKKGLSVSVMNIQNYKPVQNIKVLIGLLQDAKIVLDDNNKQCNFYTSVHNPNSEEQMEDLPQEAVIPLVEQNQQSNMMNNKQFGEILKWQEEYKFYKNIPNTFWENNRQDLYIGIQVLEKEPPKSISNPGDSESYKGQYNTIGWNFIKVNREDGSIKSGLYTVDLFEPPAVKPPVREDLQQKTGKMIDIIVQQYIYDQASILKSQTKSKPQPASQQPEEEQEILDNSPYIPNPKPQYKTKAFQKRMGIDFYIDGLRYLPDKVTVSRIYLDVFNVNYEPIFEQNSCLPELDSTSFNPICNFRLELRKEHIDPSSIVLMTIVTLDKSINEIRIIGYSAIPLFITPGQNGKHPSSQNITEVFLYSGAYQLPIFSQQIKRVVPFTIDKIYNLEKLPCASILVRIYAAPMDEKGLNALSIKDFPDQKIWLSKGLFHPRPLYSKKVYNTSWYEANDAEKKLFPYRVIREDISIKEQAYIIIKGKNINKRFKNTELYQFLDDNIILTDDTKMIDMTYFAKYSQQSGVKFNLDGLHQVPDESQIYVAFFSYNPPFGGFYPYLPDGAEKEYGSDDEDDPEFKPYLQKKEDLEYQKQLQINEKQKVIQLPPDSTEVYFFQFFKQKINTKVHLISTLKWSSAAQSPQFDDQWSTFNKEFNRYQCIIVDIKSITFKNINPQFTDVGWTIVPVFTPDGYVQSGTFQIPLIKGAVNANFLYELRKKNMKKLRNENKRDKKQPWDFLMEKVQQKRSGFKFLEYTSIICRVLDSQREGHLQQRFDTNRMIYDYLPSQNKMKYSYNEAVELKLKEKKRLSANVPNKESQANYNRKITDACIFTYNLVRYM</sequence>
<dbReference type="OMA" id="THARIQC"/>
<protein>
    <submittedName>
        <fullName evidence="2">Uncharacterized protein</fullName>
    </submittedName>
</protein>
<dbReference type="AlphaFoldDB" id="G0QZD0"/>
<dbReference type="InParanoid" id="G0QZD0"/>
<dbReference type="EMBL" id="GL984144">
    <property type="protein sequence ID" value="EGR29433.1"/>
    <property type="molecule type" value="Genomic_DNA"/>
</dbReference>
<organism evidence="2 3">
    <name type="scientific">Ichthyophthirius multifiliis</name>
    <name type="common">White spot disease agent</name>
    <name type="synonym">Ich</name>
    <dbReference type="NCBI Taxonomy" id="5932"/>
    <lineage>
        <taxon>Eukaryota</taxon>
        <taxon>Sar</taxon>
        <taxon>Alveolata</taxon>
        <taxon>Ciliophora</taxon>
        <taxon>Intramacronucleata</taxon>
        <taxon>Oligohymenophorea</taxon>
        <taxon>Hymenostomatida</taxon>
        <taxon>Ophryoglenina</taxon>
        <taxon>Ichthyophthirius</taxon>
    </lineage>
</organism>